<evidence type="ECO:0000256" key="7">
    <source>
        <dbReference type="ARBA" id="ARBA00023033"/>
    </source>
</evidence>
<dbReference type="GO" id="GO:0006508">
    <property type="term" value="P:proteolysis"/>
    <property type="evidence" value="ECO:0007669"/>
    <property type="project" value="InterPro"/>
</dbReference>
<dbReference type="GO" id="GO:0004499">
    <property type="term" value="F:N,N-dimethylaniline monooxygenase activity"/>
    <property type="evidence" value="ECO:0007669"/>
    <property type="project" value="InterPro"/>
</dbReference>
<dbReference type="GO" id="GO:0050660">
    <property type="term" value="F:flavin adenine dinucleotide binding"/>
    <property type="evidence" value="ECO:0007669"/>
    <property type="project" value="InterPro"/>
</dbReference>
<dbReference type="Gene3D" id="2.60.120.700">
    <property type="entry name" value="Peptidase G1"/>
    <property type="match status" value="1"/>
</dbReference>
<gene>
    <name evidence="11" type="ORF">TCE0_018r06158</name>
</gene>
<dbReference type="SUPFAM" id="SSF51905">
    <property type="entry name" value="FAD/NAD(P)-binding domain"/>
    <property type="match status" value="2"/>
</dbReference>
<feature type="disulfide bond" evidence="9">
    <location>
        <begin position="108"/>
        <end position="190"/>
    </location>
</feature>
<evidence type="ECO:0000256" key="8">
    <source>
        <dbReference type="PIRSR" id="PIRSR600250-50"/>
    </source>
</evidence>
<dbReference type="Pfam" id="PF01828">
    <property type="entry name" value="Peptidase_A4"/>
    <property type="match status" value="1"/>
</dbReference>
<keyword evidence="3" id="KW-0285">Flavoprotein</keyword>
<dbReference type="CDD" id="cd13426">
    <property type="entry name" value="Peptidase_G1"/>
    <property type="match status" value="1"/>
</dbReference>
<dbReference type="PANTHER" id="PTHR37536">
    <property type="entry name" value="PUTATIVE (AFU_ORTHOLOGUE AFUA_3G02970)-RELATED"/>
    <property type="match status" value="1"/>
</dbReference>
<evidence type="ECO:0000256" key="9">
    <source>
        <dbReference type="PIRSR" id="PIRSR600250-51"/>
    </source>
</evidence>
<feature type="active site" description="Proton acceptor" evidence="8">
    <location>
        <position position="199"/>
    </location>
</feature>
<keyword evidence="10" id="KW-0732">Signal</keyword>
<dbReference type="InterPro" id="IPR020946">
    <property type="entry name" value="Flavin_mOase-like"/>
</dbReference>
<keyword evidence="5" id="KW-0521">NADP</keyword>
<comment type="similarity">
    <text evidence="2">Belongs to the FMO family.</text>
</comment>
<evidence type="ECO:0000256" key="3">
    <source>
        <dbReference type="ARBA" id="ARBA00022630"/>
    </source>
</evidence>
<evidence type="ECO:0000256" key="1">
    <source>
        <dbReference type="ARBA" id="ARBA00001974"/>
    </source>
</evidence>
<protein>
    <submittedName>
        <fullName evidence="11">Uncharacterized protein</fullName>
    </submittedName>
</protein>
<sequence>MKSTVFSTLLLAGLAVAAPLTEKSLARRAARRSNPAYLPNAFGVEQLNITGTKHVEYSSNWAGAVLIGTGYSAVTAEFTVPKPSVPSGGSSSTQYCASAWVGLDGDTCDTSILQTGVDFCIQGSSVSYDAWYEWYPDYAYDFTGITISAGDVIKITVTATSTSAGSAVVENVTKGKTVTHTFSGESDKLCEYNAEWIVEDFEEGGSLVPFANFGTVTFTGAEATKSGSTVDTSGATIIDIEQGNSVLTSVSASGSTVTVKLQRQPESHQLDLGRDMRVAIIGAGPGGLAAAKYLHAEKAFSAITIFEQRDEVGGVWCYTSHNAVEDDFAIPHTKPTTTAEKPVPTKQTNSEAIFQSPVYDLLETNIPHTLMGYSDWKFPKGTSLFPSHQAVKQYLQGYAKELLSSIVFHTQVVDVRLRDNRTANNGWKVSVQDLRTQKYSTHSFDAVVVASGHYNDHYIPDIAGLREWNEAYPHSISHSKHYRRPEQYANQKVVVVGNSASGIDVSVQIAAVLQQPLLLSARSESPPYLSKNPHIKIVPEIVEFITTNRSLRFSDGHIEKDVDHVLFCTGYLYTFPFLSSLTPPVEVQNGSRPNNLFQHIFYYPQPTLTFIGLPLKIIPFPLSEAQAAVIARVYSGRLPLPALDEMKAWEIDWIARHGADKNFNVLGFPADADYLNHLHHWSLKATRKSGLDNDGRGKIPPVWGDEEQWVRKLTPTIKAASQALGSKRKEIQTLEELGFVYENDTKSKI</sequence>
<keyword evidence="9" id="KW-1015">Disulfide bond</keyword>
<organism evidence="11 12">
    <name type="scientific">Talaromyces pinophilus</name>
    <name type="common">Penicillium pinophilum</name>
    <dbReference type="NCBI Taxonomy" id="128442"/>
    <lineage>
        <taxon>Eukaryota</taxon>
        <taxon>Fungi</taxon>
        <taxon>Dikarya</taxon>
        <taxon>Ascomycota</taxon>
        <taxon>Pezizomycotina</taxon>
        <taxon>Eurotiomycetes</taxon>
        <taxon>Eurotiomycetidae</taxon>
        <taxon>Eurotiales</taxon>
        <taxon>Trichocomaceae</taxon>
        <taxon>Talaromyces</taxon>
        <taxon>Talaromyces sect. Talaromyces</taxon>
    </lineage>
</organism>
<feature type="disulfide bond" evidence="9">
    <location>
        <begin position="96"/>
        <end position="120"/>
    </location>
</feature>
<dbReference type="EMBL" id="DF933814">
    <property type="protein sequence ID" value="GAM36788.1"/>
    <property type="molecule type" value="Genomic_DNA"/>
</dbReference>
<dbReference type="PRINTS" id="PR00977">
    <property type="entry name" value="SCYTLDPTASE"/>
</dbReference>
<dbReference type="InterPro" id="IPR000250">
    <property type="entry name" value="Peptidase_G1"/>
</dbReference>
<dbReference type="FunFam" id="3.50.50.60:FF:000138">
    <property type="entry name" value="Flavin-containing monooxygenase"/>
    <property type="match status" value="1"/>
</dbReference>
<dbReference type="InterPro" id="IPR013320">
    <property type="entry name" value="ConA-like_dom_sf"/>
</dbReference>
<dbReference type="GO" id="GO:0070007">
    <property type="term" value="F:glutamic-type endopeptidase activity"/>
    <property type="evidence" value="ECO:0007669"/>
    <property type="project" value="InterPro"/>
</dbReference>
<dbReference type="InterPro" id="IPR038656">
    <property type="entry name" value="Peptidase_G1_sf"/>
</dbReference>
<evidence type="ECO:0000256" key="5">
    <source>
        <dbReference type="ARBA" id="ARBA00022857"/>
    </source>
</evidence>
<evidence type="ECO:0000313" key="12">
    <source>
        <dbReference type="Proteomes" id="UP000053095"/>
    </source>
</evidence>
<dbReference type="Pfam" id="PF00743">
    <property type="entry name" value="FMO-like"/>
    <property type="match status" value="2"/>
</dbReference>
<keyword evidence="6" id="KW-0560">Oxidoreductase</keyword>
<dbReference type="SUPFAM" id="SSF49899">
    <property type="entry name" value="Concanavalin A-like lectins/glucanases"/>
    <property type="match status" value="1"/>
</dbReference>
<proteinExistence type="inferred from homology"/>
<accession>A0A510NX08</accession>
<feature type="chain" id="PRO_5021734568" evidence="10">
    <location>
        <begin position="18"/>
        <end position="749"/>
    </location>
</feature>
<dbReference type="InterPro" id="IPR036188">
    <property type="entry name" value="FAD/NAD-bd_sf"/>
</dbReference>
<reference evidence="12" key="1">
    <citation type="journal article" date="2015" name="Genome Announc.">
        <title>Draft genome sequence of Talaromyces cellulolyticus strain Y-94, a source of lignocellulosic biomass-degrading enzymes.</title>
        <authorList>
            <person name="Fujii T."/>
            <person name="Koike H."/>
            <person name="Sawayama S."/>
            <person name="Yano S."/>
            <person name="Inoue H."/>
        </authorList>
    </citation>
    <scope>NUCLEOTIDE SEQUENCE [LARGE SCALE GENOMIC DNA]</scope>
    <source>
        <strain evidence="12">Y-94</strain>
    </source>
</reference>
<name>A0A510NX08_TALPI</name>
<keyword evidence="7" id="KW-0503">Monooxygenase</keyword>
<evidence type="ECO:0000256" key="6">
    <source>
        <dbReference type="ARBA" id="ARBA00023002"/>
    </source>
</evidence>
<keyword evidence="12" id="KW-1185">Reference proteome</keyword>
<comment type="cofactor">
    <cofactor evidence="1">
        <name>FAD</name>
        <dbReference type="ChEBI" id="CHEBI:57692"/>
    </cofactor>
</comment>
<dbReference type="AlphaFoldDB" id="A0A510NX08"/>
<evidence type="ECO:0000256" key="4">
    <source>
        <dbReference type="ARBA" id="ARBA00022827"/>
    </source>
</evidence>
<evidence type="ECO:0000256" key="2">
    <source>
        <dbReference type="ARBA" id="ARBA00009183"/>
    </source>
</evidence>
<evidence type="ECO:0000256" key="10">
    <source>
        <dbReference type="SAM" id="SignalP"/>
    </source>
</evidence>
<feature type="signal peptide" evidence="10">
    <location>
        <begin position="1"/>
        <end position="17"/>
    </location>
</feature>
<keyword evidence="4" id="KW-0274">FAD</keyword>
<dbReference type="Gene3D" id="3.50.50.60">
    <property type="entry name" value="FAD/NAD(P)-binding domain"/>
    <property type="match status" value="2"/>
</dbReference>
<dbReference type="GO" id="GO:0050661">
    <property type="term" value="F:NADP binding"/>
    <property type="evidence" value="ECO:0007669"/>
    <property type="project" value="InterPro"/>
</dbReference>
<evidence type="ECO:0000313" key="11">
    <source>
        <dbReference type="EMBL" id="GAM36788.1"/>
    </source>
</evidence>
<dbReference type="Proteomes" id="UP000053095">
    <property type="component" value="Unassembled WGS sequence"/>
</dbReference>
<dbReference type="Pfam" id="PF13450">
    <property type="entry name" value="NAD_binding_8"/>
    <property type="match status" value="1"/>
</dbReference>
<dbReference type="PANTHER" id="PTHR37536:SF3">
    <property type="entry name" value="PUTATIVE (AFU_ORTHOLOGUE AFUA_3G02970)-RELATED"/>
    <property type="match status" value="1"/>
</dbReference>